<gene>
    <name evidence="2" type="ORF">COCVIDRAFT_12254</name>
</gene>
<name>W7F0E1_BIPV3</name>
<dbReference type="RefSeq" id="XP_014561069.1">
    <property type="nucleotide sequence ID" value="XM_014705583.1"/>
</dbReference>
<dbReference type="GeneID" id="26251130"/>
<feature type="region of interest" description="Disordered" evidence="1">
    <location>
        <begin position="179"/>
        <end position="221"/>
    </location>
</feature>
<dbReference type="Proteomes" id="UP000054337">
    <property type="component" value="Unassembled WGS sequence"/>
</dbReference>
<evidence type="ECO:0000256" key="1">
    <source>
        <dbReference type="SAM" id="MobiDB-lite"/>
    </source>
</evidence>
<feature type="compositionally biased region" description="Gly residues" evidence="1">
    <location>
        <begin position="210"/>
        <end position="221"/>
    </location>
</feature>
<evidence type="ECO:0000313" key="2">
    <source>
        <dbReference type="EMBL" id="EUN31590.1"/>
    </source>
</evidence>
<proteinExistence type="predicted"/>
<keyword evidence="3" id="KW-1185">Reference proteome</keyword>
<reference evidence="2 3" key="1">
    <citation type="journal article" date="2013" name="PLoS Genet.">
        <title>Comparative genome structure, secondary metabolite, and effector coding capacity across Cochliobolus pathogens.</title>
        <authorList>
            <person name="Condon B.J."/>
            <person name="Leng Y."/>
            <person name="Wu D."/>
            <person name="Bushley K.E."/>
            <person name="Ohm R.A."/>
            <person name="Otillar R."/>
            <person name="Martin J."/>
            <person name="Schackwitz W."/>
            <person name="Grimwood J."/>
            <person name="MohdZainudin N."/>
            <person name="Xue C."/>
            <person name="Wang R."/>
            <person name="Manning V.A."/>
            <person name="Dhillon B."/>
            <person name="Tu Z.J."/>
            <person name="Steffenson B.J."/>
            <person name="Salamov A."/>
            <person name="Sun H."/>
            <person name="Lowry S."/>
            <person name="LaButti K."/>
            <person name="Han J."/>
            <person name="Copeland A."/>
            <person name="Lindquist E."/>
            <person name="Barry K."/>
            <person name="Schmutz J."/>
            <person name="Baker S.E."/>
            <person name="Ciuffetti L.M."/>
            <person name="Grigoriev I.V."/>
            <person name="Zhong S."/>
            <person name="Turgeon B.G."/>
        </authorList>
    </citation>
    <scope>NUCLEOTIDE SEQUENCE [LARGE SCALE GENOMIC DNA]</scope>
    <source>
        <strain evidence="2 3">FI3</strain>
    </source>
</reference>
<evidence type="ECO:0000313" key="3">
    <source>
        <dbReference type="Proteomes" id="UP000054337"/>
    </source>
</evidence>
<organism evidence="2 3">
    <name type="scientific">Bipolaris victoriae (strain FI3)</name>
    <name type="common">Victoria blight of oats agent</name>
    <name type="synonym">Cochliobolus victoriae</name>
    <dbReference type="NCBI Taxonomy" id="930091"/>
    <lineage>
        <taxon>Eukaryota</taxon>
        <taxon>Fungi</taxon>
        <taxon>Dikarya</taxon>
        <taxon>Ascomycota</taxon>
        <taxon>Pezizomycotina</taxon>
        <taxon>Dothideomycetes</taxon>
        <taxon>Pleosporomycetidae</taxon>
        <taxon>Pleosporales</taxon>
        <taxon>Pleosporineae</taxon>
        <taxon>Pleosporaceae</taxon>
        <taxon>Bipolaris</taxon>
    </lineage>
</organism>
<feature type="region of interest" description="Disordered" evidence="1">
    <location>
        <begin position="22"/>
        <end position="41"/>
    </location>
</feature>
<feature type="compositionally biased region" description="Low complexity" evidence="1">
    <location>
        <begin position="187"/>
        <end position="209"/>
    </location>
</feature>
<dbReference type="EMBL" id="KI968698">
    <property type="protein sequence ID" value="EUN31590.1"/>
    <property type="molecule type" value="Genomic_DNA"/>
</dbReference>
<sequence length="221" mass="23614">MACGSEHGLNKTYGDNEFVNQEPKVQKQARHNSLGSLSTVSASSESQKQYVSETEMSNAAVATYAPETAFGFVTIRYFCEIRPSYPEHPVSPIFAVSINIFQGLVVEEWKRPPDRRILIKTPNTMPVYDDWKSFTNPATGPVLGFFTCPPSGIGASGTSAARLPLPFINPSSVNPSPGPVMGYFTCPPNSDTSSNTSSATPGRGSSEQGSRGGRGDGAPEN</sequence>
<protein>
    <submittedName>
        <fullName evidence="2">Uncharacterized protein</fullName>
    </submittedName>
</protein>
<dbReference type="HOGENOM" id="CLU_1250467_0_0_1"/>
<dbReference type="AlphaFoldDB" id="W7F0E1"/>
<accession>W7F0E1</accession>